<dbReference type="InParanoid" id="A0A132B482"/>
<organism evidence="1 2">
    <name type="scientific">Mollisia scopiformis</name>
    <name type="common">Conifer needle endophyte fungus</name>
    <name type="synonym">Phialocephala scopiformis</name>
    <dbReference type="NCBI Taxonomy" id="149040"/>
    <lineage>
        <taxon>Eukaryota</taxon>
        <taxon>Fungi</taxon>
        <taxon>Dikarya</taxon>
        <taxon>Ascomycota</taxon>
        <taxon>Pezizomycotina</taxon>
        <taxon>Leotiomycetes</taxon>
        <taxon>Helotiales</taxon>
        <taxon>Mollisiaceae</taxon>
        <taxon>Mollisia</taxon>
    </lineage>
</organism>
<dbReference type="AlphaFoldDB" id="A0A132B482"/>
<dbReference type="Proteomes" id="UP000070700">
    <property type="component" value="Unassembled WGS sequence"/>
</dbReference>
<dbReference type="RefSeq" id="XP_018060832.1">
    <property type="nucleotide sequence ID" value="XM_018220983.1"/>
</dbReference>
<dbReference type="OrthoDB" id="3350591at2759"/>
<dbReference type="KEGG" id="psco:LY89DRAFT_743802"/>
<reference evidence="1 2" key="1">
    <citation type="submission" date="2015-10" db="EMBL/GenBank/DDBJ databases">
        <title>Full genome of DAOMC 229536 Phialocephala scopiformis, a fungal endophyte of spruce producing the potent anti-insectan compound rugulosin.</title>
        <authorList>
            <consortium name="DOE Joint Genome Institute"/>
            <person name="Walker A.K."/>
            <person name="Frasz S.L."/>
            <person name="Seifert K.A."/>
            <person name="Miller J.D."/>
            <person name="Mondo S.J."/>
            <person name="Labutti K."/>
            <person name="Lipzen A."/>
            <person name="Dockter R."/>
            <person name="Kennedy M."/>
            <person name="Grigoriev I.V."/>
            <person name="Spatafora J.W."/>
        </authorList>
    </citation>
    <scope>NUCLEOTIDE SEQUENCE [LARGE SCALE GENOMIC DNA]</scope>
    <source>
        <strain evidence="1 2">CBS 120377</strain>
    </source>
</reference>
<dbReference type="EMBL" id="KQ947446">
    <property type="protein sequence ID" value="KUJ06477.1"/>
    <property type="molecule type" value="Genomic_DNA"/>
</dbReference>
<dbReference type="Pfam" id="PF12311">
    <property type="entry name" value="DUF3632"/>
    <property type="match status" value="1"/>
</dbReference>
<keyword evidence="2" id="KW-1185">Reference proteome</keyword>
<evidence type="ECO:0000313" key="1">
    <source>
        <dbReference type="EMBL" id="KUJ06477.1"/>
    </source>
</evidence>
<name>A0A132B482_MOLSC</name>
<dbReference type="GeneID" id="28830709"/>
<gene>
    <name evidence="1" type="ORF">LY89DRAFT_743802</name>
</gene>
<protein>
    <submittedName>
        <fullName evidence="1">Uncharacterized protein</fullName>
    </submittedName>
</protein>
<accession>A0A132B482</accession>
<sequence>MDKLPQYIADEYESPYDNLDPRLWNAAVEAERARLDPAEEAIQRQFHFDAPRFALSGGDSQECFRILDAMLMQPDDPLYRSPQAAAESIMLMRPPGSEVPFSTEDRTQEAFYYGLLFSSFHIAKQISAEDEESQDKLVELIKYVQNMDDHDVLPTFGYCAHDSDHYEYGDQEKAEELNFHAFLARLTRESVYNFSLYMSWILNRASGRSHREYANGEVVWMSQWLSLAGKELFLRNNDLWEDGKTKLLAAPPSARMTYEDKEICLEILNLMAAVEREAPNT</sequence>
<proteinExistence type="predicted"/>
<evidence type="ECO:0000313" key="2">
    <source>
        <dbReference type="Proteomes" id="UP000070700"/>
    </source>
</evidence>
<dbReference type="InterPro" id="IPR022085">
    <property type="entry name" value="OpdG"/>
</dbReference>